<dbReference type="AlphaFoldDB" id="A0A1X7RF95"/>
<keyword evidence="2" id="KW-1185">Reference proteome</keyword>
<dbReference type="EMBL" id="LT853692">
    <property type="protein sequence ID" value="SMQ46078.1"/>
    <property type="molecule type" value="Genomic_DNA"/>
</dbReference>
<dbReference type="Proteomes" id="UP000215127">
    <property type="component" value="Chromosome 1"/>
</dbReference>
<evidence type="ECO:0000313" key="1">
    <source>
        <dbReference type="EMBL" id="SMQ46078.1"/>
    </source>
</evidence>
<reference evidence="1 2" key="1">
    <citation type="submission" date="2016-06" db="EMBL/GenBank/DDBJ databases">
        <authorList>
            <person name="Kjaerup R.B."/>
            <person name="Dalgaard T.S."/>
            <person name="Juul-Madsen H.R."/>
        </authorList>
    </citation>
    <scope>NUCLEOTIDE SEQUENCE [LARGE SCALE GENOMIC DNA]</scope>
</reference>
<sequence length="144" mass="16116">MHVRDVLTRFHFEAGPRILATDRHAGLQRTPAAAGRISWGRDLGCRTPPLDSTPEGAVRVFGVLRTPARRSVASIRESAYFSTLYQLGCVSCTSLFLDISWAMRRGAVERGRKEPSNMATEKESGRRTSIHTLTEVTHLGERWH</sequence>
<organism evidence="1 2">
    <name type="scientific">Zymoseptoria tritici (strain ST99CH_3D7)</name>
    <dbReference type="NCBI Taxonomy" id="1276538"/>
    <lineage>
        <taxon>Eukaryota</taxon>
        <taxon>Fungi</taxon>
        <taxon>Dikarya</taxon>
        <taxon>Ascomycota</taxon>
        <taxon>Pezizomycotina</taxon>
        <taxon>Dothideomycetes</taxon>
        <taxon>Dothideomycetidae</taxon>
        <taxon>Mycosphaerellales</taxon>
        <taxon>Mycosphaerellaceae</taxon>
        <taxon>Zymoseptoria</taxon>
    </lineage>
</organism>
<gene>
    <name evidence="1" type="ORF">ZT3D7_G1223</name>
</gene>
<protein>
    <submittedName>
        <fullName evidence="1">Uncharacterized protein</fullName>
    </submittedName>
</protein>
<proteinExistence type="predicted"/>
<name>A0A1X7RF95_ZYMT9</name>
<accession>A0A1X7RF95</accession>
<evidence type="ECO:0000313" key="2">
    <source>
        <dbReference type="Proteomes" id="UP000215127"/>
    </source>
</evidence>